<gene>
    <name evidence="2" type="ORF">PDIGIT_LOCUS10925</name>
</gene>
<comment type="caution">
    <text evidence="2">The sequence shown here is derived from an EMBL/GenBank/DDBJ whole genome shotgun (WGS) entry which is preliminary data.</text>
</comment>
<evidence type="ECO:0000256" key="1">
    <source>
        <dbReference type="SAM" id="SignalP"/>
    </source>
</evidence>
<feature type="signal peptide" evidence="1">
    <location>
        <begin position="1"/>
        <end position="21"/>
    </location>
</feature>
<sequence length="121" mass="12935">MLFSSSTFLLALAALSTSITAQPAATSVASTAIAVTTTAKPAQPTILSHKESRQCATRVCHEGMDEGGHCNAEVRFEMDCEGRKKEIQASRQLLVGQALTVYCGCDAPTTMKSWYLDGQHP</sequence>
<dbReference type="Proteomes" id="UP001152607">
    <property type="component" value="Unassembled WGS sequence"/>
</dbReference>
<dbReference type="EMBL" id="CAOQHR010000007">
    <property type="protein sequence ID" value="CAI6337810.1"/>
    <property type="molecule type" value="Genomic_DNA"/>
</dbReference>
<reference evidence="2" key="1">
    <citation type="submission" date="2023-01" db="EMBL/GenBank/DDBJ databases">
        <authorList>
            <person name="Van Ghelder C."/>
            <person name="Rancurel C."/>
        </authorList>
    </citation>
    <scope>NUCLEOTIDE SEQUENCE</scope>
    <source>
        <strain evidence="2">CNCM I-4278</strain>
    </source>
</reference>
<keyword evidence="1" id="KW-0732">Signal</keyword>
<protein>
    <recommendedName>
        <fullName evidence="4">Ig-like domain-containing protein</fullName>
    </recommendedName>
</protein>
<evidence type="ECO:0008006" key="4">
    <source>
        <dbReference type="Google" id="ProtNLM"/>
    </source>
</evidence>
<dbReference type="AlphaFoldDB" id="A0A9W4UKT7"/>
<name>A0A9W4UKT7_9PLEO</name>
<evidence type="ECO:0000313" key="3">
    <source>
        <dbReference type="Proteomes" id="UP001152607"/>
    </source>
</evidence>
<feature type="chain" id="PRO_5040784018" description="Ig-like domain-containing protein" evidence="1">
    <location>
        <begin position="22"/>
        <end position="121"/>
    </location>
</feature>
<evidence type="ECO:0000313" key="2">
    <source>
        <dbReference type="EMBL" id="CAI6337810.1"/>
    </source>
</evidence>
<organism evidence="2 3">
    <name type="scientific">Periconia digitata</name>
    <dbReference type="NCBI Taxonomy" id="1303443"/>
    <lineage>
        <taxon>Eukaryota</taxon>
        <taxon>Fungi</taxon>
        <taxon>Dikarya</taxon>
        <taxon>Ascomycota</taxon>
        <taxon>Pezizomycotina</taxon>
        <taxon>Dothideomycetes</taxon>
        <taxon>Pleosporomycetidae</taxon>
        <taxon>Pleosporales</taxon>
        <taxon>Massarineae</taxon>
        <taxon>Periconiaceae</taxon>
        <taxon>Periconia</taxon>
    </lineage>
</organism>
<proteinExistence type="predicted"/>
<keyword evidence="3" id="KW-1185">Reference proteome</keyword>
<accession>A0A9W4UKT7</accession>